<accession>A0A8F9TR68</accession>
<dbReference type="RefSeq" id="WP_220160789.1">
    <property type="nucleotide sequence ID" value="NZ_CP080507.1"/>
</dbReference>
<dbReference type="InterPro" id="IPR004634">
    <property type="entry name" value="Pept_S49_pIV"/>
</dbReference>
<feature type="domain" description="Peptidase S49" evidence="9">
    <location>
        <begin position="128"/>
        <end position="278"/>
    </location>
</feature>
<dbReference type="InterPro" id="IPR004635">
    <property type="entry name" value="Pept_S49_SppA"/>
</dbReference>
<dbReference type="PIRSF" id="PIRSF001217">
    <property type="entry name" value="Protease_4_SppA"/>
    <property type="match status" value="1"/>
</dbReference>
<comment type="subcellular location">
    <subcellularLocation>
        <location evidence="1">Membrane</location>
    </subcellularLocation>
</comment>
<dbReference type="InterPro" id="IPR029045">
    <property type="entry name" value="ClpP/crotonase-like_dom_sf"/>
</dbReference>
<dbReference type="PANTHER" id="PTHR33209">
    <property type="entry name" value="PROTEASE 4"/>
    <property type="match status" value="1"/>
</dbReference>
<dbReference type="GO" id="GO:0006465">
    <property type="term" value="P:signal peptide processing"/>
    <property type="evidence" value="ECO:0007669"/>
    <property type="project" value="InterPro"/>
</dbReference>
<dbReference type="GO" id="GO:0016020">
    <property type="term" value="C:membrane"/>
    <property type="evidence" value="ECO:0007669"/>
    <property type="project" value="UniProtKB-SubCell"/>
</dbReference>
<proteinExistence type="inferred from homology"/>
<evidence type="ECO:0000256" key="4">
    <source>
        <dbReference type="ARBA" id="ARBA00022801"/>
    </source>
</evidence>
<dbReference type="PANTHER" id="PTHR33209:SF1">
    <property type="entry name" value="PEPTIDASE S49 DOMAIN-CONTAINING PROTEIN"/>
    <property type="match status" value="1"/>
</dbReference>
<feature type="domain" description="Peptidase S49" evidence="9">
    <location>
        <begin position="378"/>
        <end position="525"/>
    </location>
</feature>
<evidence type="ECO:0000256" key="3">
    <source>
        <dbReference type="ARBA" id="ARBA00022670"/>
    </source>
</evidence>
<dbReference type="InterPro" id="IPR047217">
    <property type="entry name" value="S49_SppA_67K_type_N"/>
</dbReference>
<sequence>MRNFITSMLGSLVALVIFAGGAVVVMVLLIGALAALGQKHVAPVENGSFLVFNLSTNIVDGPPEFDLSEITGGRRKTLQVRNVTRALQRAAHDDRIKGVVLIGSISPAELGSGYAALREVRGALMAVRKAGKPVHAYLTYATTRDYYLASVASDIALDPYGMIVMPGLASEPVFFAGAFEKYGIGVQVTRVGKYKSYVEPFTRKEMSPENREETQRLLSDIWGQLRAEVGRSRGISAGEVQRVVDAEGLIRPEAARDAKLVDRVVYRDELIDELKTQTGRRGSKQSFKQIALDEYIKAVGLDARPNLAQNRGKIGLVYAEGSIVDGEGDRGEVGGTKFARALRDFREDDAIKAIVIRVNSPGGSVSASEAIQREVRLAREKKPVVISMGSYAASGGYWISTYGNRIFAEPTTITGSIGVFGIQFDVKRLANDFGITFDSVKTGKFADAITISRPKTPEELAIFQRMVDWIYGEFVRKVAESRHLDPAAVEEIAQGRVWSGSEAKKLGLVDEIGGLEIALQYAAKEGHLGRDYRVEEFPRKKDLGEAISDWLGHDRPGMDTGEGVLREITTRVKTQIKTLHSFNDPAGLYARLPLELSVK</sequence>
<dbReference type="InterPro" id="IPR047272">
    <property type="entry name" value="S49_SppA_C"/>
</dbReference>
<reference evidence="10" key="1">
    <citation type="submission" date="2021-08" db="EMBL/GenBank/DDBJ databases">
        <title>Genome of a novel bacterium of the phylum Verrucomicrobia, Oleiharenicola sp. KSB-15.</title>
        <authorList>
            <person name="Chung J.-H."/>
            <person name="Ahn J.-H."/>
            <person name="Yoon Y."/>
            <person name="Kim D.-Y."/>
            <person name="An S.-H."/>
            <person name="Park I."/>
            <person name="Yeon J."/>
        </authorList>
    </citation>
    <scope>NUCLEOTIDE SEQUENCE</scope>
    <source>
        <strain evidence="10">KSB-15</strain>
    </source>
</reference>
<dbReference type="AlphaFoldDB" id="A0A8F9TR68"/>
<dbReference type="InterPro" id="IPR002142">
    <property type="entry name" value="Peptidase_S49"/>
</dbReference>
<dbReference type="NCBIfam" id="TIGR00705">
    <property type="entry name" value="SppA_67K"/>
    <property type="match status" value="1"/>
</dbReference>
<name>A0A8F9TR68_9BACT</name>
<dbReference type="EMBL" id="CP080507">
    <property type="protein sequence ID" value="QYM77684.1"/>
    <property type="molecule type" value="Genomic_DNA"/>
</dbReference>
<evidence type="ECO:0000313" key="10">
    <source>
        <dbReference type="EMBL" id="QYM77684.1"/>
    </source>
</evidence>
<evidence type="ECO:0000256" key="1">
    <source>
        <dbReference type="ARBA" id="ARBA00004370"/>
    </source>
</evidence>
<dbReference type="Gene3D" id="3.90.226.10">
    <property type="entry name" value="2-enoyl-CoA Hydratase, Chain A, domain 1"/>
    <property type="match status" value="4"/>
</dbReference>
<dbReference type="GO" id="GO:0008236">
    <property type="term" value="F:serine-type peptidase activity"/>
    <property type="evidence" value="ECO:0007669"/>
    <property type="project" value="UniProtKB-KW"/>
</dbReference>
<keyword evidence="4" id="KW-0378">Hydrolase</keyword>
<keyword evidence="3" id="KW-0645">Protease</keyword>
<dbReference type="NCBIfam" id="TIGR00706">
    <property type="entry name" value="SppA_dom"/>
    <property type="match status" value="1"/>
</dbReference>
<evidence type="ECO:0000313" key="11">
    <source>
        <dbReference type="Proteomes" id="UP000825051"/>
    </source>
</evidence>
<protein>
    <submittedName>
        <fullName evidence="10">Signal peptide peptidase SppA</fullName>
    </submittedName>
</protein>
<dbReference type="Proteomes" id="UP000825051">
    <property type="component" value="Chromosome"/>
</dbReference>
<dbReference type="CDD" id="cd07018">
    <property type="entry name" value="S49_SppA_67K_type"/>
    <property type="match status" value="1"/>
</dbReference>
<evidence type="ECO:0000256" key="7">
    <source>
        <dbReference type="PIRSR" id="PIRSR001217-1"/>
    </source>
</evidence>
<feature type="active site" description="Proton donor/acceptor" evidence="7">
    <location>
        <position position="195"/>
    </location>
</feature>
<evidence type="ECO:0000256" key="6">
    <source>
        <dbReference type="ARBA" id="ARBA00023136"/>
    </source>
</evidence>
<evidence type="ECO:0000256" key="5">
    <source>
        <dbReference type="ARBA" id="ARBA00022825"/>
    </source>
</evidence>
<gene>
    <name evidence="10" type="primary">sppA</name>
    <name evidence="10" type="ORF">K0B96_10140</name>
</gene>
<keyword evidence="8" id="KW-1133">Transmembrane helix</keyword>
<dbReference type="Pfam" id="PF01343">
    <property type="entry name" value="Peptidase_S49"/>
    <property type="match status" value="2"/>
</dbReference>
<keyword evidence="8" id="KW-0812">Transmembrane</keyword>
<keyword evidence="5" id="KW-0720">Serine protease</keyword>
<feature type="transmembrane region" description="Helical" evidence="8">
    <location>
        <begin position="12"/>
        <end position="36"/>
    </location>
</feature>
<evidence type="ECO:0000256" key="8">
    <source>
        <dbReference type="SAM" id="Phobius"/>
    </source>
</evidence>
<dbReference type="KEGG" id="ole:K0B96_10140"/>
<organism evidence="10 11">
    <name type="scientific">Horticoccus luteus</name>
    <dbReference type="NCBI Taxonomy" id="2862869"/>
    <lineage>
        <taxon>Bacteria</taxon>
        <taxon>Pseudomonadati</taxon>
        <taxon>Verrucomicrobiota</taxon>
        <taxon>Opitutia</taxon>
        <taxon>Opitutales</taxon>
        <taxon>Opitutaceae</taxon>
        <taxon>Horticoccus</taxon>
    </lineage>
</organism>
<feature type="active site" description="Nucleophile" evidence="7">
    <location>
        <position position="394"/>
    </location>
</feature>
<evidence type="ECO:0000259" key="9">
    <source>
        <dbReference type="Pfam" id="PF01343"/>
    </source>
</evidence>
<dbReference type="SUPFAM" id="SSF52096">
    <property type="entry name" value="ClpP/crotonase"/>
    <property type="match status" value="2"/>
</dbReference>
<keyword evidence="6 8" id="KW-0472">Membrane</keyword>
<evidence type="ECO:0000256" key="2">
    <source>
        <dbReference type="ARBA" id="ARBA00008683"/>
    </source>
</evidence>
<keyword evidence="11" id="KW-1185">Reference proteome</keyword>
<dbReference type="CDD" id="cd07023">
    <property type="entry name" value="S49_Sppa_N_C"/>
    <property type="match status" value="1"/>
</dbReference>
<comment type="similarity">
    <text evidence="2">Belongs to the peptidase S49 family.</text>
</comment>